<dbReference type="GO" id="GO:0000070">
    <property type="term" value="P:mitotic sister chromatid segregation"/>
    <property type="evidence" value="ECO:0007669"/>
    <property type="project" value="TreeGrafter"/>
</dbReference>
<dbReference type="PANTHER" id="PTHR31940">
    <property type="entry name" value="SMALL KINETOCHORE-ASSOCIATED PROTEIN"/>
    <property type="match status" value="1"/>
</dbReference>
<feature type="non-terminal residue" evidence="3">
    <location>
        <position position="1"/>
    </location>
</feature>
<keyword evidence="1" id="KW-0175">Coiled coil</keyword>
<proteinExistence type="predicted"/>
<comment type="caution">
    <text evidence="3">The sequence shown here is derived from an EMBL/GenBank/DDBJ whole genome shotgun (WGS) entry which is preliminary data.</text>
</comment>
<evidence type="ECO:0000256" key="1">
    <source>
        <dbReference type="SAM" id="Coils"/>
    </source>
</evidence>
<dbReference type="GO" id="GO:0072686">
    <property type="term" value="C:mitotic spindle"/>
    <property type="evidence" value="ECO:0007669"/>
    <property type="project" value="TreeGrafter"/>
</dbReference>
<sequence>RGAAAMDRDASRIPVVGGTHRPAETQVHVPSKKQCTTKTADPEFSKDPKFNFRSSTPADGVFKAGNQGLPKSAKKVEQFSRKAATRRRYKLEAELRTEIQLLERANQYLRSRLTEAQSTIKKLKEENDSLVQEVENLNKFQETCMVMLESRNIDPVTDSSILEQEKETQEWQKQTTLLIEKVIEELRLFNQRCAKETKELQALMDKWKLAEEERRQFLENHSSFQAEMKEHMATLDKLERLL</sequence>
<keyword evidence="4" id="KW-1185">Reference proteome</keyword>
<dbReference type="Proteomes" id="UP000588334">
    <property type="component" value="Unassembled WGS sequence"/>
</dbReference>
<protein>
    <submittedName>
        <fullName evidence="3">SKAP protein</fullName>
    </submittedName>
</protein>
<evidence type="ECO:0000313" key="4">
    <source>
        <dbReference type="Proteomes" id="UP000588334"/>
    </source>
</evidence>
<feature type="region of interest" description="Disordered" evidence="2">
    <location>
        <begin position="1"/>
        <end position="59"/>
    </location>
</feature>
<dbReference type="GO" id="GO:0007051">
    <property type="term" value="P:spindle organization"/>
    <property type="evidence" value="ECO:0007669"/>
    <property type="project" value="InterPro"/>
</dbReference>
<feature type="compositionally biased region" description="Basic and acidic residues" evidence="2">
    <location>
        <begin position="1"/>
        <end position="11"/>
    </location>
</feature>
<dbReference type="PANTHER" id="PTHR31940:SF2">
    <property type="entry name" value="SMALL KINETOCHORE-ASSOCIATED PROTEIN"/>
    <property type="match status" value="1"/>
</dbReference>
<evidence type="ECO:0000313" key="3">
    <source>
        <dbReference type="EMBL" id="NXF79740.1"/>
    </source>
</evidence>
<dbReference type="AlphaFoldDB" id="A0A7K8WNF2"/>
<feature type="coiled-coil region" evidence="1">
    <location>
        <begin position="106"/>
        <end position="143"/>
    </location>
</feature>
<dbReference type="OrthoDB" id="9940269at2759"/>
<dbReference type="GO" id="GO:0035371">
    <property type="term" value="C:microtubule plus-end"/>
    <property type="evidence" value="ECO:0007669"/>
    <property type="project" value="TreeGrafter"/>
</dbReference>
<feature type="compositionally biased region" description="Basic and acidic residues" evidence="2">
    <location>
        <begin position="40"/>
        <end position="50"/>
    </location>
</feature>
<reference evidence="3 4" key="1">
    <citation type="submission" date="2019-09" db="EMBL/GenBank/DDBJ databases">
        <title>Bird 10,000 Genomes (B10K) Project - Family phase.</title>
        <authorList>
            <person name="Zhang G."/>
        </authorList>
    </citation>
    <scope>NUCLEOTIDE SEQUENCE [LARGE SCALE GENOMIC DNA]</scope>
    <source>
        <strain evidence="3">B10K-DU-001-03</strain>
        <tissue evidence="3">Muscle</tissue>
    </source>
</reference>
<dbReference type="GO" id="GO:0000776">
    <property type="term" value="C:kinetochore"/>
    <property type="evidence" value="ECO:0007669"/>
    <property type="project" value="InterPro"/>
</dbReference>
<dbReference type="GO" id="GO:0051988">
    <property type="term" value="P:regulation of attachment of spindle microtubules to kinetochore"/>
    <property type="evidence" value="ECO:0007669"/>
    <property type="project" value="InterPro"/>
</dbReference>
<name>A0A7K8WNF2_9FURN</name>
<gene>
    <name evidence="3" type="primary">Knstrn</name>
    <name evidence="3" type="ORF">SCLMEX_R04570</name>
</gene>
<dbReference type="EMBL" id="VWZF01004995">
    <property type="protein sequence ID" value="NXF79740.1"/>
    <property type="molecule type" value="Genomic_DNA"/>
</dbReference>
<accession>A0A7K8WNF2</accession>
<dbReference type="InterPro" id="IPR033373">
    <property type="entry name" value="SKAP"/>
</dbReference>
<feature type="non-terminal residue" evidence="3">
    <location>
        <position position="242"/>
    </location>
</feature>
<evidence type="ECO:0000256" key="2">
    <source>
        <dbReference type="SAM" id="MobiDB-lite"/>
    </source>
</evidence>
<dbReference type="GO" id="GO:0034451">
    <property type="term" value="C:centriolar satellite"/>
    <property type="evidence" value="ECO:0007669"/>
    <property type="project" value="TreeGrafter"/>
</dbReference>
<feature type="coiled-coil region" evidence="1">
    <location>
        <begin position="179"/>
        <end position="241"/>
    </location>
</feature>
<organism evidence="3 4">
    <name type="scientific">Sclerurus mexicanus</name>
    <name type="common">tawny-throated leaftosser</name>
    <dbReference type="NCBI Taxonomy" id="265632"/>
    <lineage>
        <taxon>Eukaryota</taxon>
        <taxon>Metazoa</taxon>
        <taxon>Chordata</taxon>
        <taxon>Craniata</taxon>
        <taxon>Vertebrata</taxon>
        <taxon>Euteleostomi</taxon>
        <taxon>Archelosauria</taxon>
        <taxon>Archosauria</taxon>
        <taxon>Dinosauria</taxon>
        <taxon>Saurischia</taxon>
        <taxon>Theropoda</taxon>
        <taxon>Coelurosauria</taxon>
        <taxon>Aves</taxon>
        <taxon>Neognathae</taxon>
        <taxon>Neoaves</taxon>
        <taxon>Telluraves</taxon>
        <taxon>Australaves</taxon>
        <taxon>Passeriformes</taxon>
        <taxon>Furnariidae</taxon>
        <taxon>Sclerurus</taxon>
    </lineage>
</organism>